<proteinExistence type="inferred from homology"/>
<gene>
    <name evidence="14" type="ORF">RDWZM_005971</name>
</gene>
<dbReference type="GO" id="GO:0009116">
    <property type="term" value="P:nucleoside metabolic process"/>
    <property type="evidence" value="ECO:0007669"/>
    <property type="project" value="InterPro"/>
</dbReference>
<dbReference type="NCBIfam" id="NF006054">
    <property type="entry name" value="PRK08202.1"/>
    <property type="match status" value="1"/>
</dbReference>
<comment type="similarity">
    <text evidence="2">Belongs to the PNP/MTAP phosphorylase family.</text>
</comment>
<evidence type="ECO:0000256" key="2">
    <source>
        <dbReference type="ARBA" id="ARBA00006751"/>
    </source>
</evidence>
<evidence type="ECO:0000256" key="10">
    <source>
        <dbReference type="ARBA" id="ARBA00023970"/>
    </source>
</evidence>
<comment type="caution">
    <text evidence="14">The sequence shown here is derived from an EMBL/GenBank/DDBJ whole genome shotgun (WGS) entry which is preliminary data.</text>
</comment>
<evidence type="ECO:0000256" key="7">
    <source>
        <dbReference type="ARBA" id="ARBA00023918"/>
    </source>
</evidence>
<comment type="catalytic activity">
    <reaction evidence="7">
        <text>inosine + phosphate = alpha-D-ribose 1-phosphate + hypoxanthine</text>
        <dbReference type="Rhea" id="RHEA:27646"/>
        <dbReference type="ChEBI" id="CHEBI:17368"/>
        <dbReference type="ChEBI" id="CHEBI:17596"/>
        <dbReference type="ChEBI" id="CHEBI:43474"/>
        <dbReference type="ChEBI" id="CHEBI:57720"/>
        <dbReference type="EC" id="2.4.2.1"/>
    </reaction>
</comment>
<evidence type="ECO:0000256" key="6">
    <source>
        <dbReference type="ARBA" id="ARBA00022679"/>
    </source>
</evidence>
<dbReference type="SUPFAM" id="SSF53167">
    <property type="entry name" value="Purine and uridine phosphorylases"/>
    <property type="match status" value="1"/>
</dbReference>
<dbReference type="GO" id="GO:0005737">
    <property type="term" value="C:cytoplasm"/>
    <property type="evidence" value="ECO:0007669"/>
    <property type="project" value="TreeGrafter"/>
</dbReference>
<comment type="catalytic activity">
    <reaction evidence="10">
        <text>guanosine + phosphate = alpha-D-ribose 1-phosphate + guanine</text>
        <dbReference type="Rhea" id="RHEA:13233"/>
        <dbReference type="ChEBI" id="CHEBI:16235"/>
        <dbReference type="ChEBI" id="CHEBI:16750"/>
        <dbReference type="ChEBI" id="CHEBI:43474"/>
        <dbReference type="ChEBI" id="CHEBI:57720"/>
        <dbReference type="EC" id="2.4.2.1"/>
    </reaction>
</comment>
<evidence type="ECO:0000313" key="14">
    <source>
        <dbReference type="EMBL" id="KAJ6220159.1"/>
    </source>
</evidence>
<dbReference type="Pfam" id="PF01048">
    <property type="entry name" value="PNP_UDP_1"/>
    <property type="match status" value="1"/>
</dbReference>
<name>A0A9Q0M710_BLOTA</name>
<evidence type="ECO:0000256" key="3">
    <source>
        <dbReference type="ARBA" id="ARBA00011886"/>
    </source>
</evidence>
<keyword evidence="6" id="KW-0808">Transferase</keyword>
<dbReference type="InterPro" id="IPR019519">
    <property type="entry name" value="Elp5"/>
</dbReference>
<reference evidence="14" key="1">
    <citation type="submission" date="2022-12" db="EMBL/GenBank/DDBJ databases">
        <title>Genome assemblies of Blomia tropicalis.</title>
        <authorList>
            <person name="Cui Y."/>
        </authorList>
    </citation>
    <scope>NUCLEOTIDE SEQUENCE</scope>
    <source>
        <tissue evidence="14">Adult mites</tissue>
    </source>
</reference>
<evidence type="ECO:0000256" key="1">
    <source>
        <dbReference type="ARBA" id="ARBA00005058"/>
    </source>
</evidence>
<keyword evidence="5" id="KW-0328">Glycosyltransferase</keyword>
<comment type="catalytic activity">
    <reaction evidence="9">
        <text>2'-deoxyinosine + phosphate = 2-deoxy-alpha-D-ribose 1-phosphate + hypoxanthine</text>
        <dbReference type="Rhea" id="RHEA:27750"/>
        <dbReference type="ChEBI" id="CHEBI:17368"/>
        <dbReference type="ChEBI" id="CHEBI:28997"/>
        <dbReference type="ChEBI" id="CHEBI:43474"/>
        <dbReference type="ChEBI" id="CHEBI:57259"/>
        <dbReference type="EC" id="2.4.2.1"/>
    </reaction>
</comment>
<dbReference type="Proteomes" id="UP001142055">
    <property type="component" value="Chromosome 2"/>
</dbReference>
<dbReference type="EMBL" id="JAPWDV010000002">
    <property type="protein sequence ID" value="KAJ6220159.1"/>
    <property type="molecule type" value="Genomic_DNA"/>
</dbReference>
<comment type="catalytic activity">
    <reaction evidence="8">
        <text>2'-deoxyguanosine + phosphate = 2-deoxy-alpha-D-ribose 1-phosphate + guanine</text>
        <dbReference type="Rhea" id="RHEA:27738"/>
        <dbReference type="ChEBI" id="CHEBI:16235"/>
        <dbReference type="ChEBI" id="CHEBI:17172"/>
        <dbReference type="ChEBI" id="CHEBI:43474"/>
        <dbReference type="ChEBI" id="CHEBI:57259"/>
        <dbReference type="EC" id="2.4.2.1"/>
    </reaction>
</comment>
<dbReference type="GO" id="GO:0004731">
    <property type="term" value="F:purine-nucleoside phosphorylase activity"/>
    <property type="evidence" value="ECO:0007669"/>
    <property type="project" value="UniProtKB-EC"/>
</dbReference>
<evidence type="ECO:0000256" key="5">
    <source>
        <dbReference type="ARBA" id="ARBA00022676"/>
    </source>
</evidence>
<comment type="pathway">
    <text evidence="1">Purine metabolism; purine nucleoside salvage.</text>
</comment>
<evidence type="ECO:0000256" key="12">
    <source>
        <dbReference type="ARBA" id="ARBA00033072"/>
    </source>
</evidence>
<dbReference type="NCBIfam" id="TIGR01700">
    <property type="entry name" value="PNPH"/>
    <property type="match status" value="1"/>
</dbReference>
<evidence type="ECO:0000313" key="15">
    <source>
        <dbReference type="Proteomes" id="UP001142055"/>
    </source>
</evidence>
<dbReference type="GO" id="GO:0033588">
    <property type="term" value="C:elongator holoenzyme complex"/>
    <property type="evidence" value="ECO:0007669"/>
    <property type="project" value="InterPro"/>
</dbReference>
<dbReference type="EC" id="2.4.2.1" evidence="3"/>
<evidence type="ECO:0000259" key="13">
    <source>
        <dbReference type="Pfam" id="PF01048"/>
    </source>
</evidence>
<evidence type="ECO:0000256" key="11">
    <source>
        <dbReference type="ARBA" id="ARBA00031036"/>
    </source>
</evidence>
<dbReference type="InterPro" id="IPR011270">
    <property type="entry name" value="Pur_Nuc_Pase_Ino/Guo-sp"/>
</dbReference>
<dbReference type="NCBIfam" id="TIGR01697">
    <property type="entry name" value="PNPH-PUNA-XAPA"/>
    <property type="match status" value="1"/>
</dbReference>
<dbReference type="PANTHER" id="PTHR11904:SF9">
    <property type="entry name" value="PURINE NUCLEOSIDE PHOSPHORYLASE-RELATED"/>
    <property type="match status" value="1"/>
</dbReference>
<keyword evidence="15" id="KW-1185">Reference proteome</keyword>
<protein>
    <recommendedName>
        <fullName evidence="4">Purine nucleoside phosphorylase</fullName>
        <ecNumber evidence="3">2.4.2.1</ecNumber>
    </recommendedName>
    <alternativeName>
        <fullName evidence="12">Inosine phosphorylase</fullName>
    </alternativeName>
    <alternativeName>
        <fullName evidence="11">Inosine-guanosine phosphorylase</fullName>
    </alternativeName>
</protein>
<dbReference type="AlphaFoldDB" id="A0A9Q0M710"/>
<evidence type="ECO:0000256" key="8">
    <source>
        <dbReference type="ARBA" id="ARBA00023929"/>
    </source>
</evidence>
<evidence type="ECO:0000256" key="4">
    <source>
        <dbReference type="ARBA" id="ARBA00013834"/>
    </source>
</evidence>
<dbReference type="InterPro" id="IPR000845">
    <property type="entry name" value="Nucleoside_phosphorylase_d"/>
</dbReference>
<feature type="domain" description="Nucleoside phosphorylase" evidence="13">
    <location>
        <begin position="30"/>
        <end position="280"/>
    </location>
</feature>
<sequence length="584" mass="65791">MTVQMAIVDYEEVQEIATFLKGKTNVKPLIGIICGSGLGGLADLIESPDVIDYRDIPHFPVSTVAGHKGALVFGKLNGAPVMCMKGRIHPYEGYSLTRCTLPIRVMKALGVRTLIVTNAAGGLNSSFNVADIMVIRDHIFFPGFSGNNPLRGPNDNRFGARFPPMNKCYDKKYADLVDQCATKLGITRFMRKGVYVMLGGPNYETVAEAKFLRNFGADAVGMSTVHEVIVAQHSGLRVLGFSLITNKVVTEYDLEEEANHEEVLAAAMERAKDFENLITESYTEIKNPKHVTVLCLEDPKKENFVLKNRVELNHNITLINEDDLNIINYGREFRNELTAKLSTYKKNDQDNVLVIDSIVPLYMSQSETSYEVATKNICSWIIGLHSIFSHIVFILHTDFTFERYLELSFQNLATVVVDFRLNSGLPNKQIFCPLTKLTNNSIHVHIIAKKKHPRTHLKVVRKHEHFQVDENTGQITNYWSNEQLDAIELNNSTKQMIEPNKSSLLPESTFNLGLKKDEQEAKDDLILPYMRKNTNTNIHTNVANTNINNGNGLGDNSKIVSQVVYHYDQFDDFDEDDPDDDLDI</sequence>
<accession>A0A9Q0M710</accession>
<dbReference type="GO" id="GO:0002098">
    <property type="term" value="P:tRNA wobble uridine modification"/>
    <property type="evidence" value="ECO:0007669"/>
    <property type="project" value="InterPro"/>
</dbReference>
<dbReference type="PANTHER" id="PTHR11904">
    <property type="entry name" value="METHYLTHIOADENOSINE/PURINE NUCLEOSIDE PHOSPHORYLASE"/>
    <property type="match status" value="1"/>
</dbReference>
<dbReference type="CDD" id="cd09009">
    <property type="entry name" value="PNP-EcPNPII_like"/>
    <property type="match status" value="1"/>
</dbReference>
<dbReference type="InterPro" id="IPR011268">
    <property type="entry name" value="Purine_phosphorylase"/>
</dbReference>
<dbReference type="FunFam" id="3.40.50.1580:FF:000004">
    <property type="entry name" value="Purine nucleoside phosphorylase"/>
    <property type="match status" value="1"/>
</dbReference>
<evidence type="ECO:0000256" key="9">
    <source>
        <dbReference type="ARBA" id="ARBA00023950"/>
    </source>
</evidence>
<dbReference type="Gene3D" id="3.40.50.1580">
    <property type="entry name" value="Nucleoside phosphorylase domain"/>
    <property type="match status" value="1"/>
</dbReference>
<organism evidence="14 15">
    <name type="scientific">Blomia tropicalis</name>
    <name type="common">Mite</name>
    <dbReference type="NCBI Taxonomy" id="40697"/>
    <lineage>
        <taxon>Eukaryota</taxon>
        <taxon>Metazoa</taxon>
        <taxon>Ecdysozoa</taxon>
        <taxon>Arthropoda</taxon>
        <taxon>Chelicerata</taxon>
        <taxon>Arachnida</taxon>
        <taxon>Acari</taxon>
        <taxon>Acariformes</taxon>
        <taxon>Sarcoptiformes</taxon>
        <taxon>Astigmata</taxon>
        <taxon>Glycyphagoidea</taxon>
        <taxon>Echimyopodidae</taxon>
        <taxon>Blomia</taxon>
    </lineage>
</organism>
<dbReference type="InterPro" id="IPR035994">
    <property type="entry name" value="Nucleoside_phosphorylase_sf"/>
</dbReference>
<dbReference type="Pfam" id="PF10483">
    <property type="entry name" value="Elong_Iki1"/>
    <property type="match status" value="1"/>
</dbReference>